<reference evidence="1" key="1">
    <citation type="submission" date="2013-04" db="EMBL/GenBank/DDBJ databases">
        <authorList>
            <person name="Harkins D.M."/>
            <person name="Durkin A.S."/>
            <person name="Selengut J.D."/>
            <person name="Sanka R."/>
            <person name="DePew J."/>
            <person name="Purushe J."/>
            <person name="Ahmed A."/>
            <person name="van der Linden H."/>
            <person name="Goris M.G.A."/>
            <person name="Hartskeerl R.A."/>
            <person name="Vinetz J.M."/>
            <person name="Sutton G.G."/>
            <person name="Nelson W.C."/>
            <person name="Fouts D.E."/>
        </authorList>
    </citation>
    <scope>NUCLEOTIDE SEQUENCE [LARGE SCALE GENOMIC DNA]</scope>
    <source>
        <strain evidence="1">BUT 6</strain>
    </source>
</reference>
<dbReference type="Proteomes" id="UP000014540">
    <property type="component" value="Unassembled WGS sequence"/>
</dbReference>
<evidence type="ECO:0000313" key="1">
    <source>
        <dbReference type="EMBL" id="EPG76321.1"/>
    </source>
</evidence>
<organism evidence="1 2">
    <name type="scientific">Leptospira fainei serovar Hurstbridge str. BUT 6</name>
    <dbReference type="NCBI Taxonomy" id="1193011"/>
    <lineage>
        <taxon>Bacteria</taxon>
        <taxon>Pseudomonadati</taxon>
        <taxon>Spirochaetota</taxon>
        <taxon>Spirochaetia</taxon>
        <taxon>Leptospirales</taxon>
        <taxon>Leptospiraceae</taxon>
        <taxon>Leptospira</taxon>
    </lineage>
</organism>
<protein>
    <submittedName>
        <fullName evidence="1">Uncharacterized protein</fullName>
    </submittedName>
</protein>
<gene>
    <name evidence="1" type="ORF">LEP1GSC058_1312</name>
</gene>
<proteinExistence type="predicted"/>
<keyword evidence="2" id="KW-1185">Reference proteome</keyword>
<dbReference type="EMBL" id="AKWZ02000001">
    <property type="protein sequence ID" value="EPG76321.1"/>
    <property type="molecule type" value="Genomic_DNA"/>
</dbReference>
<accession>S3V0V6</accession>
<comment type="caution">
    <text evidence="1">The sequence shown here is derived from an EMBL/GenBank/DDBJ whole genome shotgun (WGS) entry which is preliminary data.</text>
</comment>
<dbReference type="RefSeq" id="WP_016547594.1">
    <property type="nucleotide sequence ID" value="NZ_AKWZ02000001.1"/>
</dbReference>
<dbReference type="AlphaFoldDB" id="S3V0V6"/>
<name>S3V0V6_9LEPT</name>
<sequence length="214" mass="24884">MQIGSIRDFGTDLYRPILGWNRKGIGMLTGREGIYRLALRWEYAFASSGFKVFNLDCAIRFNPFTITRETRMNQLPPEELLQNILIQRAFTPYQILDSLRSIAKNQTEDTIYFLLAPCKQFFDGDVQEEEGRYLLDKMHLVLEVLKDKELPILVIESLGYSHPTFQRFFPKLVAAADDLWELKIESGHSYLKTRKGLMHSDRTLSAPLENEEEE</sequence>
<evidence type="ECO:0000313" key="2">
    <source>
        <dbReference type="Proteomes" id="UP000014540"/>
    </source>
</evidence>
<dbReference type="OrthoDB" id="340915at2"/>
<dbReference type="STRING" id="1193011.LEP1GSC058_1312"/>